<feature type="transmembrane region" description="Helical" evidence="6">
    <location>
        <begin position="42"/>
        <end position="62"/>
    </location>
</feature>
<gene>
    <name evidence="7" type="ORF">HMPREF9473_04018</name>
</gene>
<evidence type="ECO:0000256" key="1">
    <source>
        <dbReference type="ARBA" id="ARBA00004651"/>
    </source>
</evidence>
<dbReference type="InterPro" id="IPR001851">
    <property type="entry name" value="ABC_transp_permease"/>
</dbReference>
<keyword evidence="4 6" id="KW-1133">Transmembrane helix</keyword>
<dbReference type="OrthoDB" id="9815820at2"/>
<dbReference type="PANTHER" id="PTHR32196:SF63">
    <property type="entry name" value="INNER MEMBRANE ABC TRANSPORTER PERMEASE PROTEIN YJFF"/>
    <property type="match status" value="1"/>
</dbReference>
<dbReference type="EMBL" id="ADLN01000111">
    <property type="protein sequence ID" value="EHI58019.1"/>
    <property type="molecule type" value="Genomic_DNA"/>
</dbReference>
<dbReference type="CDD" id="cd06579">
    <property type="entry name" value="TM_PBP1_transp_AraH_like"/>
    <property type="match status" value="1"/>
</dbReference>
<dbReference type="GO" id="GO:0022857">
    <property type="term" value="F:transmembrane transporter activity"/>
    <property type="evidence" value="ECO:0007669"/>
    <property type="project" value="InterPro"/>
</dbReference>
<evidence type="ECO:0000256" key="2">
    <source>
        <dbReference type="ARBA" id="ARBA00022475"/>
    </source>
</evidence>
<dbReference type="GO" id="GO:0005886">
    <property type="term" value="C:plasma membrane"/>
    <property type="evidence" value="ECO:0007669"/>
    <property type="project" value="UniProtKB-SubCell"/>
</dbReference>
<sequence>MTGSVKAHMKQAVPSLVIMLLMVMAASFASSRFFTAANLRNVLTQTAVLAIVSVAQCTVLFVGGIDMSVSSVISMSTICIAMFSGDSLGGLLLGIVLAMAAGGLTGLVNGIGVSRFRIPAMIITISTQAFLKGICLILMPSSGGKVNQGFVRLIKTKWGIFSVAFLLTVVLYLLFYVLFHYTRFGRKVYAMGNGELYASQSGIDTKKMTVLVYAISGMISAFAGIILSARISSGNPLVGDSYAMDSVAAAVIGGVSMNGGIGSVAGALCGAVILSLINNIMNNLGISPYYQYIIKGLLLMFSMMLFQLKRRKTV</sequence>
<proteinExistence type="predicted"/>
<evidence type="ECO:0000256" key="3">
    <source>
        <dbReference type="ARBA" id="ARBA00022692"/>
    </source>
</evidence>
<dbReference type="Proteomes" id="UP000005384">
    <property type="component" value="Unassembled WGS sequence"/>
</dbReference>
<dbReference type="PATRIC" id="fig|742737.3.peg.4004"/>
<feature type="transmembrane region" description="Helical" evidence="6">
    <location>
        <begin position="118"/>
        <end position="139"/>
    </location>
</feature>
<feature type="transmembrane region" description="Helical" evidence="6">
    <location>
        <begin position="12"/>
        <end position="30"/>
    </location>
</feature>
<keyword evidence="5 6" id="KW-0472">Membrane</keyword>
<evidence type="ECO:0000256" key="6">
    <source>
        <dbReference type="SAM" id="Phobius"/>
    </source>
</evidence>
<keyword evidence="2" id="KW-1003">Cell membrane</keyword>
<feature type="transmembrane region" description="Helical" evidence="6">
    <location>
        <begin position="210"/>
        <end position="231"/>
    </location>
</feature>
<comment type="subcellular location">
    <subcellularLocation>
        <location evidence="1">Cell membrane</location>
        <topology evidence="1">Multi-pass membrane protein</topology>
    </subcellularLocation>
</comment>
<dbReference type="Pfam" id="PF02653">
    <property type="entry name" value="BPD_transp_2"/>
    <property type="match status" value="1"/>
</dbReference>
<dbReference type="HOGENOM" id="CLU_028880_4_1_9"/>
<keyword evidence="8" id="KW-1185">Reference proteome</keyword>
<evidence type="ECO:0000256" key="4">
    <source>
        <dbReference type="ARBA" id="ARBA00022989"/>
    </source>
</evidence>
<dbReference type="PANTHER" id="PTHR32196">
    <property type="entry name" value="ABC TRANSPORTER PERMEASE PROTEIN YPHD-RELATED-RELATED"/>
    <property type="match status" value="1"/>
</dbReference>
<dbReference type="RefSeq" id="WP_006782009.1">
    <property type="nucleotide sequence ID" value="NZ_CP040506.1"/>
</dbReference>
<feature type="transmembrane region" description="Helical" evidence="6">
    <location>
        <begin position="91"/>
        <end position="111"/>
    </location>
</feature>
<evidence type="ECO:0008006" key="9">
    <source>
        <dbReference type="Google" id="ProtNLM"/>
    </source>
</evidence>
<evidence type="ECO:0000256" key="5">
    <source>
        <dbReference type="ARBA" id="ARBA00023136"/>
    </source>
</evidence>
<comment type="caution">
    <text evidence="7">The sequence shown here is derived from an EMBL/GenBank/DDBJ whole genome shotgun (WGS) entry which is preliminary data.</text>
</comment>
<evidence type="ECO:0000313" key="7">
    <source>
        <dbReference type="EMBL" id="EHI58019.1"/>
    </source>
</evidence>
<name>G5IKJ0_9FIRM</name>
<dbReference type="AlphaFoldDB" id="G5IKJ0"/>
<organism evidence="7 8">
    <name type="scientific">Hungatella hathewayi WAL-18680</name>
    <dbReference type="NCBI Taxonomy" id="742737"/>
    <lineage>
        <taxon>Bacteria</taxon>
        <taxon>Bacillati</taxon>
        <taxon>Bacillota</taxon>
        <taxon>Clostridia</taxon>
        <taxon>Lachnospirales</taxon>
        <taxon>Lachnospiraceae</taxon>
        <taxon>Hungatella</taxon>
    </lineage>
</organism>
<feature type="transmembrane region" description="Helical" evidence="6">
    <location>
        <begin position="289"/>
        <end position="308"/>
    </location>
</feature>
<protein>
    <recommendedName>
        <fullName evidence="9">ABC transporter permease</fullName>
    </recommendedName>
</protein>
<accession>G5IKJ0</accession>
<keyword evidence="3 6" id="KW-0812">Transmembrane</keyword>
<feature type="transmembrane region" description="Helical" evidence="6">
    <location>
        <begin position="159"/>
        <end position="179"/>
    </location>
</feature>
<evidence type="ECO:0000313" key="8">
    <source>
        <dbReference type="Proteomes" id="UP000005384"/>
    </source>
</evidence>
<reference evidence="7 8" key="1">
    <citation type="submission" date="2011-08" db="EMBL/GenBank/DDBJ databases">
        <title>The Genome Sequence of Clostridium hathewayi WAL-18680.</title>
        <authorList>
            <consortium name="The Broad Institute Genome Sequencing Platform"/>
            <person name="Earl A."/>
            <person name="Ward D."/>
            <person name="Feldgarden M."/>
            <person name="Gevers D."/>
            <person name="Finegold S.M."/>
            <person name="Summanen P.H."/>
            <person name="Molitoris D.R."/>
            <person name="Song M."/>
            <person name="Daigneault M."/>
            <person name="Allen-Vercoe E."/>
            <person name="Young S.K."/>
            <person name="Zeng Q."/>
            <person name="Gargeya S."/>
            <person name="Fitzgerald M."/>
            <person name="Haas B."/>
            <person name="Abouelleil A."/>
            <person name="Alvarado L."/>
            <person name="Arachchi H.M."/>
            <person name="Berlin A."/>
            <person name="Brown A."/>
            <person name="Chapman S.B."/>
            <person name="Chen Z."/>
            <person name="Dunbar C."/>
            <person name="Freedman E."/>
            <person name="Gearin G."/>
            <person name="Gellesch M."/>
            <person name="Goldberg J."/>
            <person name="Griggs A."/>
            <person name="Gujja S."/>
            <person name="Heiman D."/>
            <person name="Howarth C."/>
            <person name="Larson L."/>
            <person name="Lui A."/>
            <person name="MacDonald P.J.P."/>
            <person name="Montmayeur A."/>
            <person name="Murphy C."/>
            <person name="Neiman D."/>
            <person name="Pearson M."/>
            <person name="Priest M."/>
            <person name="Roberts A."/>
            <person name="Saif S."/>
            <person name="Shea T."/>
            <person name="Shenoy N."/>
            <person name="Sisk P."/>
            <person name="Stolte C."/>
            <person name="Sykes S."/>
            <person name="Wortman J."/>
            <person name="Nusbaum C."/>
            <person name="Birren B."/>
        </authorList>
    </citation>
    <scope>NUCLEOTIDE SEQUENCE [LARGE SCALE GENOMIC DNA]</scope>
    <source>
        <strain evidence="7 8">WAL-18680</strain>
    </source>
</reference>
<feature type="transmembrane region" description="Helical" evidence="6">
    <location>
        <begin position="251"/>
        <end position="277"/>
    </location>
</feature>